<dbReference type="InterPro" id="IPR000700">
    <property type="entry name" value="PAS-assoc_C"/>
</dbReference>
<dbReference type="InterPro" id="IPR035965">
    <property type="entry name" value="PAS-like_dom_sf"/>
</dbReference>
<dbReference type="CDD" id="cd00130">
    <property type="entry name" value="PAS"/>
    <property type="match status" value="1"/>
</dbReference>
<accession>A0ABT0LI94</accession>
<dbReference type="RefSeq" id="WP_248942854.1">
    <property type="nucleotide sequence ID" value="NZ_JAKIKS010000157.1"/>
</dbReference>
<dbReference type="PROSITE" id="PS50883">
    <property type="entry name" value="EAL"/>
    <property type="match status" value="1"/>
</dbReference>
<dbReference type="InterPro" id="IPR003660">
    <property type="entry name" value="HAMP_dom"/>
</dbReference>
<dbReference type="PANTHER" id="PTHR44757">
    <property type="entry name" value="DIGUANYLATE CYCLASE DGCP"/>
    <property type="match status" value="1"/>
</dbReference>
<dbReference type="InterPro" id="IPR052155">
    <property type="entry name" value="Biofilm_reg_signaling"/>
</dbReference>
<organism evidence="7 8">
    <name type="scientific">Shewanella surugensis</name>
    <dbReference type="NCBI Taxonomy" id="212020"/>
    <lineage>
        <taxon>Bacteria</taxon>
        <taxon>Pseudomonadati</taxon>
        <taxon>Pseudomonadota</taxon>
        <taxon>Gammaproteobacteria</taxon>
        <taxon>Alteromonadales</taxon>
        <taxon>Shewanellaceae</taxon>
        <taxon>Shewanella</taxon>
    </lineage>
</organism>
<feature type="domain" description="PAS" evidence="2">
    <location>
        <begin position="473"/>
        <end position="531"/>
    </location>
</feature>
<feature type="domain" description="GGDEF" evidence="6">
    <location>
        <begin position="630"/>
        <end position="763"/>
    </location>
</feature>
<dbReference type="SMART" id="SM00091">
    <property type="entry name" value="PAS"/>
    <property type="match status" value="1"/>
</dbReference>
<dbReference type="InterPro" id="IPR000160">
    <property type="entry name" value="GGDEF_dom"/>
</dbReference>
<dbReference type="Pfam" id="PF08376">
    <property type="entry name" value="NIT"/>
    <property type="match status" value="1"/>
</dbReference>
<comment type="caution">
    <text evidence="7">The sequence shown here is derived from an EMBL/GenBank/DDBJ whole genome shotgun (WGS) entry which is preliminary data.</text>
</comment>
<dbReference type="Gene3D" id="3.30.70.270">
    <property type="match status" value="1"/>
</dbReference>
<dbReference type="CDD" id="cd01948">
    <property type="entry name" value="EAL"/>
    <property type="match status" value="1"/>
</dbReference>
<gene>
    <name evidence="7" type="ORF">L2764_23815</name>
</gene>
<evidence type="ECO:0000313" key="8">
    <source>
        <dbReference type="Proteomes" id="UP001203423"/>
    </source>
</evidence>
<evidence type="ECO:0000259" key="6">
    <source>
        <dbReference type="PROSITE" id="PS50887"/>
    </source>
</evidence>
<evidence type="ECO:0000256" key="1">
    <source>
        <dbReference type="SAM" id="Phobius"/>
    </source>
</evidence>
<dbReference type="EMBL" id="JAKIKS010000157">
    <property type="protein sequence ID" value="MCL1127417.1"/>
    <property type="molecule type" value="Genomic_DNA"/>
</dbReference>
<dbReference type="PROSITE" id="PS50112">
    <property type="entry name" value="PAS"/>
    <property type="match status" value="1"/>
</dbReference>
<dbReference type="Pfam" id="PF00990">
    <property type="entry name" value="GGDEF"/>
    <property type="match status" value="1"/>
</dbReference>
<keyword evidence="1" id="KW-0472">Membrane</keyword>
<dbReference type="InterPro" id="IPR043128">
    <property type="entry name" value="Rev_trsase/Diguanyl_cyclase"/>
</dbReference>
<dbReference type="CDD" id="cd06225">
    <property type="entry name" value="HAMP"/>
    <property type="match status" value="1"/>
</dbReference>
<keyword evidence="8" id="KW-1185">Reference proteome</keyword>
<dbReference type="InterPro" id="IPR029787">
    <property type="entry name" value="Nucleotide_cyclase"/>
</dbReference>
<protein>
    <submittedName>
        <fullName evidence="7">EAL domain-containing protein</fullName>
    </submittedName>
</protein>
<feature type="domain" description="PAC" evidence="3">
    <location>
        <begin position="546"/>
        <end position="598"/>
    </location>
</feature>
<dbReference type="Gene3D" id="6.10.340.10">
    <property type="match status" value="1"/>
</dbReference>
<evidence type="ECO:0000259" key="5">
    <source>
        <dbReference type="PROSITE" id="PS50885"/>
    </source>
</evidence>
<feature type="domain" description="EAL" evidence="4">
    <location>
        <begin position="772"/>
        <end position="1028"/>
    </location>
</feature>
<evidence type="ECO:0000259" key="3">
    <source>
        <dbReference type="PROSITE" id="PS50113"/>
    </source>
</evidence>
<proteinExistence type="predicted"/>
<dbReference type="SUPFAM" id="SSF141868">
    <property type="entry name" value="EAL domain-like"/>
    <property type="match status" value="1"/>
</dbReference>
<dbReference type="SMART" id="SM00304">
    <property type="entry name" value="HAMP"/>
    <property type="match status" value="1"/>
</dbReference>
<name>A0ABT0LI94_9GAMM</name>
<dbReference type="PROSITE" id="PS50885">
    <property type="entry name" value="HAMP"/>
    <property type="match status" value="1"/>
</dbReference>
<dbReference type="SMART" id="SM00267">
    <property type="entry name" value="GGDEF"/>
    <property type="match status" value="1"/>
</dbReference>
<dbReference type="PROSITE" id="PS50887">
    <property type="entry name" value="GGDEF"/>
    <property type="match status" value="1"/>
</dbReference>
<dbReference type="Pfam" id="PF13426">
    <property type="entry name" value="PAS_9"/>
    <property type="match status" value="1"/>
</dbReference>
<dbReference type="InterPro" id="IPR035919">
    <property type="entry name" value="EAL_sf"/>
</dbReference>
<dbReference type="NCBIfam" id="TIGR00254">
    <property type="entry name" value="GGDEF"/>
    <property type="match status" value="1"/>
</dbReference>
<dbReference type="Gene3D" id="3.20.20.450">
    <property type="entry name" value="EAL domain"/>
    <property type="match status" value="1"/>
</dbReference>
<evidence type="ECO:0000259" key="2">
    <source>
        <dbReference type="PROSITE" id="PS50112"/>
    </source>
</evidence>
<dbReference type="PANTHER" id="PTHR44757:SF2">
    <property type="entry name" value="BIOFILM ARCHITECTURE MAINTENANCE PROTEIN MBAA"/>
    <property type="match status" value="1"/>
</dbReference>
<keyword evidence="1" id="KW-0812">Transmembrane</keyword>
<dbReference type="SUPFAM" id="SSF55785">
    <property type="entry name" value="PYP-like sensor domain (PAS domain)"/>
    <property type="match status" value="1"/>
</dbReference>
<dbReference type="Pfam" id="PF00563">
    <property type="entry name" value="EAL"/>
    <property type="match status" value="1"/>
</dbReference>
<dbReference type="InterPro" id="IPR000014">
    <property type="entry name" value="PAS"/>
</dbReference>
<dbReference type="SMART" id="SM00052">
    <property type="entry name" value="EAL"/>
    <property type="match status" value="1"/>
</dbReference>
<keyword evidence="1" id="KW-1133">Transmembrane helix</keyword>
<dbReference type="Pfam" id="PF00672">
    <property type="entry name" value="HAMP"/>
    <property type="match status" value="1"/>
</dbReference>
<dbReference type="CDD" id="cd01949">
    <property type="entry name" value="GGDEF"/>
    <property type="match status" value="1"/>
</dbReference>
<dbReference type="InterPro" id="IPR001633">
    <property type="entry name" value="EAL_dom"/>
</dbReference>
<evidence type="ECO:0000259" key="4">
    <source>
        <dbReference type="PROSITE" id="PS50883"/>
    </source>
</evidence>
<sequence length="1035" mass="118668">MMLLIEDYRLANESMLTSEVSIDVENLLFELQKERGISAGFMSNQGHMFREKLIHQKKATDAALVVLIQNKALKRMELTESKKSHSALRHKLSKIFDLSENLERIRLQVTLLNDNDFFAIYAEIDHFLIDLISQMHFSSNNIEQIKRQADLLNMLYIQDLADEQRAIMMQLLSAQVLSSSVFLSIKELENTLHERIVHTLSYASPNNQWRLNAMLLSPEHAELERILMSITAQLRLAERSQRISALMGFGGLIHDFKNYLLRNEEGDLVKFNVHFMELSQILEVIKNDPELSDVQHDLVIKLEETILAYQSNMLKLLVLKKQGLNIEDIDDRIRVYDEPMLIALKHLQKPSPNVSTLNWWRASSQRINWLHQMNGDMTQDIAEKSRYERQQALTYLIFSLLTIIVIVSVLILLGKSITEHIVGTIRRIADDMYKMANDPNLEIEVDVKGVDEIARMASALNQMLLERRKVKRELSRASAVFEHSSEGIIVTDAQNRIELINPAFTKITGYTLDDVKGKDPSILSSNHQPEDFYRDVWIKLKEEGHWRGEIWNKRKDGHIFPEYLVITLVKNETGEVTQHIGLFIDISNRKKYEQEIWYQTHFDTLTGLPNKQLLSGHLQNQISYAKTYSQSVAIAFINLDRFKFINDLHGTEVGDEILKQVASRFGTILNKEDFIARVGSDEFVMIMPNLYHGASIEKRAREINHLFVDKITINHNVISVSSSFGLSLYPDHGKDPECLIRHAETAMYQAKSDGRAHYKLFSEGMDQTIFEQIKLEQRLRKAVLHSDFYINYQPIIDMSTGSITSVEALLRWRDPELGVISPDKFIPIAEETGLIDALGKWVLEQALCDLARWHKHGHKISLAINVSGRQCINHQGESFSQILSKALIQYGIAPRYLHIEITETMLIDDEVQCLQTLEEVSSLGVDIYLDDFGTGYSSLAYLKGFPISVLKIDKSFIESALESNKDANLVKAIIIMGQSLQLKLVSEGVETQQQWDFLQKLGCDYAQGYFMSRPLSGKGLLSYLESKKEVMELIE</sequence>
<reference evidence="7 8" key="1">
    <citation type="submission" date="2022-01" db="EMBL/GenBank/DDBJ databases">
        <title>Whole genome-based taxonomy of the Shewanellaceae.</title>
        <authorList>
            <person name="Martin-Rodriguez A.J."/>
        </authorList>
    </citation>
    <scope>NUCLEOTIDE SEQUENCE [LARGE SCALE GENOMIC DNA]</scope>
    <source>
        <strain evidence="7 8">DSM 17177</strain>
    </source>
</reference>
<evidence type="ECO:0000313" key="7">
    <source>
        <dbReference type="EMBL" id="MCL1127417.1"/>
    </source>
</evidence>
<dbReference type="InterPro" id="IPR001610">
    <property type="entry name" value="PAC"/>
</dbReference>
<feature type="transmembrane region" description="Helical" evidence="1">
    <location>
        <begin position="392"/>
        <end position="413"/>
    </location>
</feature>
<dbReference type="PROSITE" id="PS50113">
    <property type="entry name" value="PAC"/>
    <property type="match status" value="1"/>
</dbReference>
<feature type="domain" description="HAMP" evidence="5">
    <location>
        <begin position="419"/>
        <end position="472"/>
    </location>
</feature>
<dbReference type="SMART" id="SM00086">
    <property type="entry name" value="PAC"/>
    <property type="match status" value="1"/>
</dbReference>
<dbReference type="Proteomes" id="UP001203423">
    <property type="component" value="Unassembled WGS sequence"/>
</dbReference>
<dbReference type="SUPFAM" id="SSF55073">
    <property type="entry name" value="Nucleotide cyclase"/>
    <property type="match status" value="1"/>
</dbReference>
<dbReference type="Gene3D" id="3.30.450.20">
    <property type="entry name" value="PAS domain"/>
    <property type="match status" value="1"/>
</dbReference>
<dbReference type="InterPro" id="IPR013587">
    <property type="entry name" value="Nitrate/nitrite_sensing"/>
</dbReference>
<dbReference type="NCBIfam" id="TIGR00229">
    <property type="entry name" value="sensory_box"/>
    <property type="match status" value="1"/>
</dbReference>